<protein>
    <submittedName>
        <fullName evidence="1">Uncharacterized protein</fullName>
    </submittedName>
</protein>
<evidence type="ECO:0000313" key="2">
    <source>
        <dbReference type="Proteomes" id="UP000242381"/>
    </source>
</evidence>
<gene>
    <name evidence="1" type="ORF">BCV71DRAFT_272842</name>
</gene>
<proteinExistence type="predicted"/>
<name>A0A1X0RVB2_RHIZD</name>
<evidence type="ECO:0000313" key="1">
    <source>
        <dbReference type="EMBL" id="ORE15949.1"/>
    </source>
</evidence>
<sequence>MIDNNSTMCYSNQMIITQNMIHQSVNTIKAYLAKQKEWKAILENNNKEKLRRNTNGIPIALGRESVLIYVKAIADIYSKQKPLGLNPHDPARGPLVWTFLDTLEKEKVKNKRQNFENRENTLNDSYTKSWKKLVAIS</sequence>
<reference evidence="1 2" key="1">
    <citation type="journal article" date="2016" name="Proc. Natl. Acad. Sci. U.S.A.">
        <title>Lipid metabolic changes in an early divergent fungus govern the establishment of a mutualistic symbiosis with endobacteria.</title>
        <authorList>
            <person name="Lastovetsky O.A."/>
            <person name="Gaspar M.L."/>
            <person name="Mondo S.J."/>
            <person name="LaButti K.M."/>
            <person name="Sandor L."/>
            <person name="Grigoriev I.V."/>
            <person name="Henry S.A."/>
            <person name="Pawlowska T.E."/>
        </authorList>
    </citation>
    <scope>NUCLEOTIDE SEQUENCE [LARGE SCALE GENOMIC DNA]</scope>
    <source>
        <strain evidence="1 2">ATCC 11559</strain>
    </source>
</reference>
<dbReference type="AlphaFoldDB" id="A0A1X0RVB2"/>
<organism evidence="1 2">
    <name type="scientific">Rhizopus microsporus</name>
    <dbReference type="NCBI Taxonomy" id="58291"/>
    <lineage>
        <taxon>Eukaryota</taxon>
        <taxon>Fungi</taxon>
        <taxon>Fungi incertae sedis</taxon>
        <taxon>Mucoromycota</taxon>
        <taxon>Mucoromycotina</taxon>
        <taxon>Mucoromycetes</taxon>
        <taxon>Mucorales</taxon>
        <taxon>Mucorineae</taxon>
        <taxon>Rhizopodaceae</taxon>
        <taxon>Rhizopus</taxon>
    </lineage>
</organism>
<dbReference type="VEuPathDB" id="FungiDB:BCV72DRAFT_332863"/>
<accession>A0A1X0RVB2</accession>
<dbReference type="EMBL" id="KV921403">
    <property type="protein sequence ID" value="ORE15949.1"/>
    <property type="molecule type" value="Genomic_DNA"/>
</dbReference>
<dbReference type="Proteomes" id="UP000242381">
    <property type="component" value="Unassembled WGS sequence"/>
</dbReference>